<dbReference type="InterPro" id="IPR026968">
    <property type="entry name" value="PcaD/CatD"/>
</dbReference>
<keyword evidence="3" id="KW-0378">Hydrolase</keyword>
<dbReference type="Gene3D" id="3.40.50.1820">
    <property type="entry name" value="alpha/beta hydrolase"/>
    <property type="match status" value="1"/>
</dbReference>
<proteinExistence type="inferred from homology"/>
<dbReference type="EC" id="3.1.1.24" evidence="3"/>
<dbReference type="InterPro" id="IPR000073">
    <property type="entry name" value="AB_hydrolase_1"/>
</dbReference>
<dbReference type="EMBL" id="WBOS01000004">
    <property type="protein sequence ID" value="KAB2336245.1"/>
    <property type="molecule type" value="Genomic_DNA"/>
</dbReference>
<evidence type="ECO:0000259" key="2">
    <source>
        <dbReference type="Pfam" id="PF00561"/>
    </source>
</evidence>
<sequence>MNFINVNGTKLHYRFDGAEGLPVLVLSHSLGTDLSMWDLQIPEFTQHFRVLRYDMRGHGASETAPGPYTIEQLALDVVGLLDGLEIERANFCGISIGGMIGIWLAGHVPDRLMKIALCNTAAYKGQAEVFNSRIESVLKGGMDAVVAGSLKTCLSASFHDKAPNEVEKLRRMVLATSPEGYAASCAAIRDMDQRGTVCRITVPSLLVAGSEDLSMPPSVVQSIADQIPGAKYLELEAAHLSNIEAAEPFTAEIVKFMQ</sequence>
<dbReference type="PANTHER" id="PTHR43039">
    <property type="entry name" value="ESTERASE-RELATED"/>
    <property type="match status" value="1"/>
</dbReference>
<gene>
    <name evidence="3" type="primary">pcaD</name>
    <name evidence="3" type="ORF">F7731_12180</name>
</gene>
<dbReference type="InterPro" id="IPR029058">
    <property type="entry name" value="AB_hydrolase_fold"/>
</dbReference>
<comment type="similarity">
    <text evidence="1">Belongs to the AB hydrolase superfamily.</text>
</comment>
<accession>A0A6L3V6Q0</accession>
<evidence type="ECO:0000313" key="4">
    <source>
        <dbReference type="Proteomes" id="UP000481030"/>
    </source>
</evidence>
<dbReference type="NCBIfam" id="TIGR02427">
    <property type="entry name" value="protocat_pcaD"/>
    <property type="match status" value="1"/>
</dbReference>
<dbReference type="SUPFAM" id="SSF53474">
    <property type="entry name" value="alpha/beta-Hydrolases"/>
    <property type="match status" value="1"/>
</dbReference>
<dbReference type="Proteomes" id="UP000481030">
    <property type="component" value="Unassembled WGS sequence"/>
</dbReference>
<keyword evidence="4" id="KW-1185">Reference proteome</keyword>
<evidence type="ECO:0000256" key="1">
    <source>
        <dbReference type="ARBA" id="ARBA00008645"/>
    </source>
</evidence>
<organism evidence="3 4">
    <name type="scientific">Cytobacillus depressus</name>
    <dbReference type="NCBI Taxonomy" id="1602942"/>
    <lineage>
        <taxon>Bacteria</taxon>
        <taxon>Bacillati</taxon>
        <taxon>Bacillota</taxon>
        <taxon>Bacilli</taxon>
        <taxon>Bacillales</taxon>
        <taxon>Bacillaceae</taxon>
        <taxon>Cytobacillus</taxon>
    </lineage>
</organism>
<dbReference type="GO" id="GO:0042952">
    <property type="term" value="P:beta-ketoadipate pathway"/>
    <property type="evidence" value="ECO:0007669"/>
    <property type="project" value="InterPro"/>
</dbReference>
<evidence type="ECO:0000313" key="3">
    <source>
        <dbReference type="EMBL" id="KAB2336245.1"/>
    </source>
</evidence>
<dbReference type="GO" id="GO:0047570">
    <property type="term" value="F:3-oxoadipate enol-lactonase activity"/>
    <property type="evidence" value="ECO:0007669"/>
    <property type="project" value="UniProtKB-EC"/>
</dbReference>
<protein>
    <submittedName>
        <fullName evidence="3">3-oxoadipate enol-lactonase</fullName>
        <ecNumber evidence="3">3.1.1.24</ecNumber>
    </submittedName>
</protein>
<reference evidence="3 4" key="1">
    <citation type="journal article" date="2016" name="Antonie Van Leeuwenhoek">
        <title>Bacillus depressus sp. nov., isolated from soil of a sunflower field.</title>
        <authorList>
            <person name="Wei X."/>
            <person name="Xin D."/>
            <person name="Xin Y."/>
            <person name="Zhang H."/>
            <person name="Wang T."/>
            <person name="Zhang J."/>
        </authorList>
    </citation>
    <scope>NUCLEOTIDE SEQUENCE [LARGE SCALE GENOMIC DNA]</scope>
    <source>
        <strain evidence="3 4">BZ1</strain>
    </source>
</reference>
<feature type="domain" description="AB hydrolase-1" evidence="2">
    <location>
        <begin position="22"/>
        <end position="245"/>
    </location>
</feature>
<dbReference type="RefSeq" id="WP_151535048.1">
    <property type="nucleotide sequence ID" value="NZ_WBOS01000004.1"/>
</dbReference>
<name>A0A6L3V6Q0_9BACI</name>
<dbReference type="OrthoDB" id="252464at2"/>
<dbReference type="AlphaFoldDB" id="A0A6L3V6Q0"/>
<comment type="caution">
    <text evidence="3">The sequence shown here is derived from an EMBL/GenBank/DDBJ whole genome shotgun (WGS) entry which is preliminary data.</text>
</comment>
<dbReference type="Pfam" id="PF00561">
    <property type="entry name" value="Abhydrolase_1"/>
    <property type="match status" value="1"/>
</dbReference>
<dbReference type="PRINTS" id="PR00111">
    <property type="entry name" value="ABHYDROLASE"/>
</dbReference>